<dbReference type="SUPFAM" id="SSF49854">
    <property type="entry name" value="Spermadhesin, CUB domain"/>
    <property type="match status" value="1"/>
</dbReference>
<feature type="domain" description="CUB" evidence="17">
    <location>
        <begin position="1493"/>
        <end position="1620"/>
    </location>
</feature>
<dbReference type="GO" id="GO:0003968">
    <property type="term" value="F:RNA-directed RNA polymerase activity"/>
    <property type="evidence" value="ECO:0007669"/>
    <property type="project" value="UniProtKB-KW"/>
</dbReference>
<evidence type="ECO:0000256" key="4">
    <source>
        <dbReference type="ARBA" id="ARBA00022679"/>
    </source>
</evidence>
<dbReference type="PANTHER" id="PTHR23079">
    <property type="entry name" value="RNA-DEPENDENT RNA POLYMERASE"/>
    <property type="match status" value="1"/>
</dbReference>
<feature type="active site" evidence="15">
    <location>
        <position position="1342"/>
    </location>
</feature>
<keyword evidence="4" id="KW-0808">Transferase</keyword>
<dbReference type="GO" id="GO:0008270">
    <property type="term" value="F:zinc ion binding"/>
    <property type="evidence" value="ECO:0007669"/>
    <property type="project" value="UniProtKB-UniRule"/>
</dbReference>
<dbReference type="EMBL" id="CAJOBO010000989">
    <property type="protein sequence ID" value="CAF4322029.1"/>
    <property type="molecule type" value="Genomic_DNA"/>
</dbReference>
<dbReference type="InterPro" id="IPR006026">
    <property type="entry name" value="Peptidase_Metallo"/>
</dbReference>
<dbReference type="PROSITE" id="PS51864">
    <property type="entry name" value="ASTACIN"/>
    <property type="match status" value="1"/>
</dbReference>
<evidence type="ECO:0000256" key="8">
    <source>
        <dbReference type="ARBA" id="ARBA00022833"/>
    </source>
</evidence>
<evidence type="ECO:0000256" key="3">
    <source>
        <dbReference type="ARBA" id="ARBA00022670"/>
    </source>
</evidence>
<dbReference type="Pfam" id="PF05183">
    <property type="entry name" value="RdRP"/>
    <property type="match status" value="1"/>
</dbReference>
<evidence type="ECO:0000256" key="2">
    <source>
        <dbReference type="ARBA" id="ARBA00022484"/>
    </source>
</evidence>
<keyword evidence="2" id="KW-0696">RNA-directed RNA polymerase</keyword>
<comment type="cofactor">
    <cofactor evidence="15 16">
        <name>Zn(2+)</name>
        <dbReference type="ChEBI" id="CHEBI:29105"/>
    </cofactor>
    <text evidence="15 16">Binds 1 zinc ion per subunit.</text>
</comment>
<reference evidence="19" key="1">
    <citation type="submission" date="2021-02" db="EMBL/GenBank/DDBJ databases">
        <authorList>
            <person name="Nowell W R."/>
        </authorList>
    </citation>
    <scope>NUCLEOTIDE SEQUENCE</scope>
</reference>
<accession>A0A820JAW1</accession>
<dbReference type="Pfam" id="PF26253">
    <property type="entry name" value="RdRP_head"/>
    <property type="match status" value="1"/>
</dbReference>
<name>A0A820JAW1_9BILA</name>
<evidence type="ECO:0000256" key="16">
    <source>
        <dbReference type="RuleBase" id="RU361183"/>
    </source>
</evidence>
<dbReference type="InterPro" id="IPR007855">
    <property type="entry name" value="RDRP"/>
</dbReference>
<dbReference type="InterPro" id="IPR024079">
    <property type="entry name" value="MetalloPept_cat_dom_sf"/>
</dbReference>
<feature type="binding site" evidence="15">
    <location>
        <position position="1341"/>
    </location>
    <ligand>
        <name>Zn(2+)</name>
        <dbReference type="ChEBI" id="CHEBI:29105"/>
        <note>catalytic</note>
    </ligand>
</feature>
<dbReference type="Gene3D" id="3.40.390.10">
    <property type="entry name" value="Collagenase (Catalytic Domain)"/>
    <property type="match status" value="1"/>
</dbReference>
<evidence type="ECO:0000256" key="6">
    <source>
        <dbReference type="ARBA" id="ARBA00022723"/>
    </source>
</evidence>
<evidence type="ECO:0000256" key="10">
    <source>
        <dbReference type="ARBA" id="ARBA00023049"/>
    </source>
</evidence>
<evidence type="ECO:0000256" key="13">
    <source>
        <dbReference type="ARBA" id="ARBA00048744"/>
    </source>
</evidence>
<dbReference type="Proteomes" id="UP000663851">
    <property type="component" value="Unassembled WGS sequence"/>
</dbReference>
<keyword evidence="9" id="KW-0694">RNA-binding</keyword>
<evidence type="ECO:0000256" key="11">
    <source>
        <dbReference type="ARBA" id="ARBA00023157"/>
    </source>
</evidence>
<dbReference type="GO" id="GO:0030422">
    <property type="term" value="P:siRNA processing"/>
    <property type="evidence" value="ECO:0007669"/>
    <property type="project" value="TreeGrafter"/>
</dbReference>
<dbReference type="SMART" id="SM00235">
    <property type="entry name" value="ZnMc"/>
    <property type="match status" value="1"/>
</dbReference>
<dbReference type="GO" id="GO:0004222">
    <property type="term" value="F:metalloendopeptidase activity"/>
    <property type="evidence" value="ECO:0007669"/>
    <property type="project" value="UniProtKB-UniRule"/>
</dbReference>
<evidence type="ECO:0000256" key="14">
    <source>
        <dbReference type="PROSITE-ProRule" id="PRU00059"/>
    </source>
</evidence>
<evidence type="ECO:0000256" key="9">
    <source>
        <dbReference type="ARBA" id="ARBA00022884"/>
    </source>
</evidence>
<keyword evidence="3 15" id="KW-0645">Protease</keyword>
<keyword evidence="7 15" id="KW-0378">Hydrolase</keyword>
<dbReference type="EC" id="3.4.24.-" evidence="16"/>
<dbReference type="CDD" id="cd00041">
    <property type="entry name" value="CUB"/>
    <property type="match status" value="1"/>
</dbReference>
<dbReference type="CDD" id="cd04280">
    <property type="entry name" value="ZnMc_astacin_like"/>
    <property type="match status" value="1"/>
</dbReference>
<comment type="caution">
    <text evidence="19">The sequence shown here is derived from an EMBL/GenBank/DDBJ whole genome shotgun (WGS) entry which is preliminary data.</text>
</comment>
<feature type="binding site" evidence="15">
    <location>
        <position position="1345"/>
    </location>
    <ligand>
        <name>Zn(2+)</name>
        <dbReference type="ChEBI" id="CHEBI:29105"/>
        <note>catalytic</note>
    </ligand>
</feature>
<evidence type="ECO:0000256" key="12">
    <source>
        <dbReference type="ARBA" id="ARBA00023158"/>
    </source>
</evidence>
<evidence type="ECO:0000256" key="1">
    <source>
        <dbReference type="ARBA" id="ARBA00005762"/>
    </source>
</evidence>
<comment type="catalytic activity">
    <reaction evidence="13">
        <text>RNA(n) + a ribonucleoside 5'-triphosphate = RNA(n+1) + diphosphate</text>
        <dbReference type="Rhea" id="RHEA:21248"/>
        <dbReference type="Rhea" id="RHEA-COMP:14527"/>
        <dbReference type="Rhea" id="RHEA-COMP:17342"/>
        <dbReference type="ChEBI" id="CHEBI:33019"/>
        <dbReference type="ChEBI" id="CHEBI:61557"/>
        <dbReference type="ChEBI" id="CHEBI:140395"/>
        <dbReference type="EC" id="2.7.7.48"/>
    </reaction>
</comment>
<evidence type="ECO:0000256" key="5">
    <source>
        <dbReference type="ARBA" id="ARBA00022695"/>
    </source>
</evidence>
<dbReference type="InterPro" id="IPR034035">
    <property type="entry name" value="Astacin-like_dom"/>
</dbReference>
<dbReference type="GO" id="GO:0031380">
    <property type="term" value="C:nuclear RNA-directed RNA polymerase complex"/>
    <property type="evidence" value="ECO:0007669"/>
    <property type="project" value="TreeGrafter"/>
</dbReference>
<dbReference type="InterPro" id="IPR035914">
    <property type="entry name" value="Sperma_CUB_dom_sf"/>
</dbReference>
<feature type="domain" description="Peptidase M12A" evidence="18">
    <location>
        <begin position="1243"/>
        <end position="1446"/>
    </location>
</feature>
<keyword evidence="11" id="KW-1015">Disulfide bond</keyword>
<keyword evidence="6 15" id="KW-0479">Metal-binding</keyword>
<dbReference type="PANTHER" id="PTHR23079:SF55">
    <property type="entry name" value="RNA-DIRECTED RNA POLYMERASE"/>
    <property type="match status" value="1"/>
</dbReference>
<dbReference type="PROSITE" id="PS01180">
    <property type="entry name" value="CUB"/>
    <property type="match status" value="1"/>
</dbReference>
<dbReference type="InterPro" id="IPR058752">
    <property type="entry name" value="RDRP_C_head"/>
</dbReference>
<dbReference type="InterPro" id="IPR000742">
    <property type="entry name" value="EGF"/>
</dbReference>
<dbReference type="PROSITE" id="PS01186">
    <property type="entry name" value="EGF_2"/>
    <property type="match status" value="1"/>
</dbReference>
<evidence type="ECO:0000313" key="20">
    <source>
        <dbReference type="Proteomes" id="UP000663851"/>
    </source>
</evidence>
<dbReference type="Pfam" id="PF01400">
    <property type="entry name" value="Astacin"/>
    <property type="match status" value="1"/>
</dbReference>
<dbReference type="InterPro" id="IPR001506">
    <property type="entry name" value="Peptidase_M12A"/>
</dbReference>
<evidence type="ECO:0000259" key="17">
    <source>
        <dbReference type="PROSITE" id="PS01180"/>
    </source>
</evidence>
<gene>
    <name evidence="19" type="ORF">HFQ381_LOCUS14879</name>
</gene>
<evidence type="ECO:0000259" key="18">
    <source>
        <dbReference type="PROSITE" id="PS51864"/>
    </source>
</evidence>
<feature type="binding site" evidence="15">
    <location>
        <position position="1351"/>
    </location>
    <ligand>
        <name>Zn(2+)</name>
        <dbReference type="ChEBI" id="CHEBI:29105"/>
        <note>catalytic</note>
    </ligand>
</feature>
<dbReference type="GO" id="GO:0003723">
    <property type="term" value="F:RNA binding"/>
    <property type="evidence" value="ECO:0007669"/>
    <property type="project" value="UniProtKB-KW"/>
</dbReference>
<evidence type="ECO:0000256" key="7">
    <source>
        <dbReference type="ARBA" id="ARBA00022801"/>
    </source>
</evidence>
<dbReference type="GO" id="GO:0006508">
    <property type="term" value="P:proteolysis"/>
    <property type="evidence" value="ECO:0007669"/>
    <property type="project" value="UniProtKB-KW"/>
</dbReference>
<dbReference type="InterPro" id="IPR000859">
    <property type="entry name" value="CUB_dom"/>
</dbReference>
<comment type="caution">
    <text evidence="14">Lacks conserved residue(s) required for the propagation of feature annotation.</text>
</comment>
<dbReference type="SUPFAM" id="SSF55486">
    <property type="entry name" value="Metalloproteases ('zincins'), catalytic domain"/>
    <property type="match status" value="1"/>
</dbReference>
<organism evidence="19 20">
    <name type="scientific">Rotaria socialis</name>
    <dbReference type="NCBI Taxonomy" id="392032"/>
    <lineage>
        <taxon>Eukaryota</taxon>
        <taxon>Metazoa</taxon>
        <taxon>Spiralia</taxon>
        <taxon>Gnathifera</taxon>
        <taxon>Rotifera</taxon>
        <taxon>Eurotatoria</taxon>
        <taxon>Bdelloidea</taxon>
        <taxon>Philodinida</taxon>
        <taxon>Philodinidae</taxon>
        <taxon>Rotaria</taxon>
    </lineage>
</organism>
<keyword evidence="5" id="KW-0548">Nucleotidyltransferase</keyword>
<dbReference type="InterPro" id="IPR057596">
    <property type="entry name" value="RDRP_core"/>
</dbReference>
<comment type="similarity">
    <text evidence="1">Belongs to the RdRP family.</text>
</comment>
<dbReference type="PRINTS" id="PR00480">
    <property type="entry name" value="ASTACIN"/>
</dbReference>
<evidence type="ECO:0000256" key="15">
    <source>
        <dbReference type="PROSITE-ProRule" id="PRU01211"/>
    </source>
</evidence>
<sequence length="1768" mass="201832">MFGTFTYQERHALLLRSQLETLEENFKELPTRKCLNIIRGLTSRSFKFQNEDEMNTISGLFNHLPVWIQKRLEVNNEIEPSAYKSSDLMEISFGYLLSTQAYRWRTKVADKHLLKWETDVRQKHLTIKHGTSEFSLNQDCLDKYFIILSNQSEKYKIILPLKTSPRCYDSPQHRHSSYRQRKLDFGSIDGACLANSSALSLKFRSQKSLEEFKEFLVTVLKLDHHQGKINCNRMSAQALLFDQNLSNFWSNYAFQMLMTLGYRIKHRLTADTLEKIKYLSNLSYGEQYPNHRCYLKLTAVYYRARFNCFFDINEDFDNIQPLPSSEMLDKWVYVPRIFLTPYGIYPLPVKPMRGNRILREEELFGPGRNFCRVIIRDVDLGQPQADFMKINQQWVQDMIMANKNIQVGDQTFEFLLCSNSQLRDRSFWFHSEYEGRRATNIREWMGDFSREKCIGTRIARMALSLTGTTPTLKLLPNQIEKIDDKLDAQSRIFTDGAGKISPMALKEAFMIYNSELLEDNYMPCVIQARLNGIKGVFVIAPDLSDRGILIQYRPSQYKFSVDHNILEIVKHSSSGMAFLNRQVIVLLENMGVSKHIFVKLQNKARMKISMSLLANKQAQHTLEQHVRCYDWKRIRQAGTQLTREPFARSLLLLLAQERLTKLREKSHVQIPLTDGRMLLGVVDETMSLQYGQVFIQLRDLNGQSEILKDRNILITKNPAHFPGDIRKLVAIDCPPLHHLYDCVVFPAQGVRPHPNEISGSDIDGDEYWVCWNEDLVNHATLQYEPATFDSAEKVKHNGEITIREIADFLFKYLSSDSLGALSNRHLACCAINGPGDDKSCRLAKIISEAVDFPKTGVLPECPKDLNFKSYPDFMENKFKDSFISDSSIGIMFRQVKEVCGIHEKWQDENDDEKIDVNRAFLVKSFKKYITQSEEDYKYYSSRINAILSSYDLKNEYELITGCHSCVQEERQNNDSIETAALEFRQLMKEMRTRFDDDQLNYREKLSKTSAWYYVAYKAGTILSFGWIMDRFMSVILAAKKIVQEEHQALMRIGEAICAVGLENDIKKLADLCQVENAEHENQSETAKLGFQVLEIIEKLIAVIQAKHNSTPLDIPTSNTSIINRKYNFSIKRLLTIDSVADANVCNINETAEDCVLVYNAKVFMNALSLIPSSTSNSSFNFPENSTNSTLDCKELRIRRNQLSQIFDSVTLETIFNVSGVPYLADNNINSFYRPESRSQLDARSLTSRWSTPINYFISRTTDFTPSMIANIHTAISLWKNNTCLTFNELSFIAPTTNKSYILFQRDDQYGCSSPVGYDITDPTSVILISFYCGSVIGSIMHEIGHTLGFIHTHQRVDRGSYVSIATSNILPNYAGNFFIWSIGTIQFPDITFLYDYGSIMHYDAYAFSNNHLPTIIALDSRYGKTMGQRQRAAFYDYKEINRLYCTRTGCPQMFSNNACHNNGYLDPRTCSYCICPEGFGGTNCDERDAHSNCGDIILNPTPYSSAQITIKNPAPSSTVSTAQYCVYLIRSISPGKIHLRLDSLNTIATAVCSLRSSIEVKYQNDLALTGARWCGKTITSDWLNVTAATNTMLVIFRANNSINAKSGLPESGFHATIFFDPEPMPVTLSSTAITTTTTVSTTVSAFVPINILTTIGTTTSACPQSSFRCQLPSQPTCGGCLNYQPCRTEGTQQCTRYNLQPQLTGCDQIINGVAQCRYIFNRTPYITSCQRTVLLCCPNYRLLSIQSNYFCVYNPQTSILSNQWSLIL</sequence>
<protein>
    <recommendedName>
        <fullName evidence="16">Metalloendopeptidase</fullName>
        <ecNumber evidence="16">3.4.24.-</ecNumber>
    </recommendedName>
</protein>
<keyword evidence="12" id="KW-0943">RNA-mediated gene silencing</keyword>
<evidence type="ECO:0000313" key="19">
    <source>
        <dbReference type="EMBL" id="CAF4322029.1"/>
    </source>
</evidence>
<keyword evidence="10 15" id="KW-0482">Metalloprotease</keyword>
<keyword evidence="8 15" id="KW-0862">Zinc</keyword>
<proteinExistence type="inferred from homology"/>